<dbReference type="RefSeq" id="WP_212533428.1">
    <property type="nucleotide sequence ID" value="NZ_JAGSOG010000359.1"/>
</dbReference>
<evidence type="ECO:0000313" key="2">
    <source>
        <dbReference type="EMBL" id="MBR7838982.1"/>
    </source>
</evidence>
<dbReference type="SUPFAM" id="SSF109854">
    <property type="entry name" value="DinB/YfiT-like putative metalloenzymes"/>
    <property type="match status" value="1"/>
</dbReference>
<dbReference type="InterPro" id="IPR024775">
    <property type="entry name" value="DinB-like"/>
</dbReference>
<comment type="caution">
    <text evidence="2">The sequence shown here is derived from an EMBL/GenBank/DDBJ whole genome shotgun (WGS) entry which is preliminary data.</text>
</comment>
<evidence type="ECO:0000313" key="3">
    <source>
        <dbReference type="Proteomes" id="UP000675781"/>
    </source>
</evidence>
<feature type="domain" description="DinB-like" evidence="1">
    <location>
        <begin position="8"/>
        <end position="122"/>
    </location>
</feature>
<name>A0A941EVL9_9ACTN</name>
<dbReference type="Proteomes" id="UP000675781">
    <property type="component" value="Unassembled WGS sequence"/>
</dbReference>
<dbReference type="EMBL" id="JAGSOG010000359">
    <property type="protein sequence ID" value="MBR7838982.1"/>
    <property type="molecule type" value="Genomic_DNA"/>
</dbReference>
<accession>A0A941EVL9</accession>
<keyword evidence="3" id="KW-1185">Reference proteome</keyword>
<gene>
    <name evidence="2" type="ORF">KDL01_37285</name>
</gene>
<reference evidence="2" key="1">
    <citation type="submission" date="2021-04" db="EMBL/GenBank/DDBJ databases">
        <title>Genome based classification of Actinospica acidithermotolerans sp. nov., an actinobacterium isolated from an Indonesian hot spring.</title>
        <authorList>
            <person name="Kusuma A.B."/>
            <person name="Putra K.E."/>
            <person name="Nafisah S."/>
            <person name="Loh J."/>
            <person name="Nouioui I."/>
            <person name="Goodfellow M."/>
        </authorList>
    </citation>
    <scope>NUCLEOTIDE SEQUENCE</scope>
    <source>
        <strain evidence="2">CSCA 57</strain>
    </source>
</reference>
<proteinExistence type="predicted"/>
<dbReference type="AlphaFoldDB" id="A0A941EVL9"/>
<dbReference type="InterPro" id="IPR034660">
    <property type="entry name" value="DinB/YfiT-like"/>
</dbReference>
<organism evidence="2 3">
    <name type="scientific">Actinospica durhamensis</name>
    <dbReference type="NCBI Taxonomy" id="1508375"/>
    <lineage>
        <taxon>Bacteria</taxon>
        <taxon>Bacillati</taxon>
        <taxon>Actinomycetota</taxon>
        <taxon>Actinomycetes</taxon>
        <taxon>Catenulisporales</taxon>
        <taxon>Actinospicaceae</taxon>
        <taxon>Actinospica</taxon>
    </lineage>
</organism>
<sequence length="135" mass="15041">APDGLFRADPRPPRSTTRPPITTITTIAWRTWHIGADCLRGYLRFFDPDIELPEDRHLWPGTADAGLRTLADDWETFIAHIAALGDQRLLEPMGPHAGAFAHESYLLLALHALDESAHHGGELGLLRDLYLRATT</sequence>
<evidence type="ECO:0000259" key="1">
    <source>
        <dbReference type="Pfam" id="PF12867"/>
    </source>
</evidence>
<feature type="non-terminal residue" evidence="2">
    <location>
        <position position="1"/>
    </location>
</feature>
<protein>
    <submittedName>
        <fullName evidence="2">DinB family protein</fullName>
    </submittedName>
</protein>
<dbReference type="Pfam" id="PF12867">
    <property type="entry name" value="DinB_2"/>
    <property type="match status" value="1"/>
</dbReference>